<dbReference type="Gene3D" id="3.30.40.10">
    <property type="entry name" value="Zinc/RING finger domain, C3HC4 (zinc finger)"/>
    <property type="match status" value="1"/>
</dbReference>
<sequence length="249" mass="27743">MIHTEMESLLTREAKWIPPRGTAPKSSNSTLFDDYGRSISLSSGRDSSAGSNLLTSSELSPRLMCRKVFYGQTTTDVLCQIGLDGLRMLDPSTSRTLRIYLLENITRCELFGLKTPVNIEAKRIRLQSNSYTTNTPLDTVTAAMFQAKEIWGSSRPPVSAKLVPDEAVSKCTLCGSDFGAFNLRHHCRNCGDVFCDKCTQGRIALSLSLQRRMLPKSVSSTGAWYALLIFFLKLRNDVPWISEDCGWLL</sequence>
<dbReference type="Proteomes" id="UP000266723">
    <property type="component" value="Unassembled WGS sequence"/>
</dbReference>
<accession>A0ABQ7EAP7</accession>
<dbReference type="Pfam" id="PF01363">
    <property type="entry name" value="FYVE"/>
    <property type="match status" value="1"/>
</dbReference>
<proteinExistence type="predicted"/>
<dbReference type="InterPro" id="IPR013083">
    <property type="entry name" value="Znf_RING/FYVE/PHD"/>
</dbReference>
<name>A0ABQ7EAP7_BRACR</name>
<dbReference type="PROSITE" id="PS50178">
    <property type="entry name" value="ZF_FYVE"/>
    <property type="match status" value="1"/>
</dbReference>
<keyword evidence="2 4" id="KW-0863">Zinc-finger</keyword>
<evidence type="ECO:0000256" key="2">
    <source>
        <dbReference type="ARBA" id="ARBA00022771"/>
    </source>
</evidence>
<reference evidence="6 7" key="1">
    <citation type="journal article" date="2020" name="BMC Genomics">
        <title>Intraspecific diversification of the crop wild relative Brassica cretica Lam. using demographic model selection.</title>
        <authorList>
            <person name="Kioukis A."/>
            <person name="Michalopoulou V.A."/>
            <person name="Briers L."/>
            <person name="Pirintsos S."/>
            <person name="Studholme D.J."/>
            <person name="Pavlidis P."/>
            <person name="Sarris P.F."/>
        </authorList>
    </citation>
    <scope>NUCLEOTIDE SEQUENCE [LARGE SCALE GENOMIC DNA]</scope>
    <source>
        <strain evidence="7">cv. PFS-1207/04</strain>
    </source>
</reference>
<feature type="domain" description="FYVE-type" evidence="5">
    <location>
        <begin position="165"/>
        <end position="199"/>
    </location>
</feature>
<comment type="caution">
    <text evidence="6">The sequence shown here is derived from an EMBL/GenBank/DDBJ whole genome shotgun (WGS) entry which is preliminary data.</text>
</comment>
<dbReference type="SMART" id="SM00064">
    <property type="entry name" value="FYVE"/>
    <property type="match status" value="1"/>
</dbReference>
<evidence type="ECO:0000256" key="1">
    <source>
        <dbReference type="ARBA" id="ARBA00022723"/>
    </source>
</evidence>
<dbReference type="InterPro" id="IPR000306">
    <property type="entry name" value="Znf_FYVE"/>
</dbReference>
<dbReference type="SUPFAM" id="SSF57903">
    <property type="entry name" value="FYVE/PHD zinc finger"/>
    <property type="match status" value="1"/>
</dbReference>
<organism evidence="6 7">
    <name type="scientific">Brassica cretica</name>
    <name type="common">Mustard</name>
    <dbReference type="NCBI Taxonomy" id="69181"/>
    <lineage>
        <taxon>Eukaryota</taxon>
        <taxon>Viridiplantae</taxon>
        <taxon>Streptophyta</taxon>
        <taxon>Embryophyta</taxon>
        <taxon>Tracheophyta</taxon>
        <taxon>Spermatophyta</taxon>
        <taxon>Magnoliopsida</taxon>
        <taxon>eudicotyledons</taxon>
        <taxon>Gunneridae</taxon>
        <taxon>Pentapetalae</taxon>
        <taxon>rosids</taxon>
        <taxon>malvids</taxon>
        <taxon>Brassicales</taxon>
        <taxon>Brassicaceae</taxon>
        <taxon>Brassiceae</taxon>
        <taxon>Brassica</taxon>
    </lineage>
</organism>
<keyword evidence="1" id="KW-0479">Metal-binding</keyword>
<keyword evidence="3" id="KW-0862">Zinc</keyword>
<dbReference type="InterPro" id="IPR011011">
    <property type="entry name" value="Znf_FYVE_PHD"/>
</dbReference>
<evidence type="ECO:0000256" key="3">
    <source>
        <dbReference type="ARBA" id="ARBA00022833"/>
    </source>
</evidence>
<gene>
    <name evidence="6" type="ORF">DY000_02023917</name>
</gene>
<dbReference type="PANTHER" id="PTHR46977">
    <property type="entry name" value="PROTEIN FREE1"/>
    <property type="match status" value="1"/>
</dbReference>
<keyword evidence="7" id="KW-1185">Reference proteome</keyword>
<evidence type="ECO:0000313" key="6">
    <source>
        <dbReference type="EMBL" id="KAF3593917.1"/>
    </source>
</evidence>
<protein>
    <recommendedName>
        <fullName evidence="5">FYVE-type domain-containing protein</fullName>
    </recommendedName>
</protein>
<evidence type="ECO:0000313" key="7">
    <source>
        <dbReference type="Proteomes" id="UP000266723"/>
    </source>
</evidence>
<evidence type="ECO:0000256" key="4">
    <source>
        <dbReference type="PROSITE-ProRule" id="PRU00091"/>
    </source>
</evidence>
<dbReference type="InterPro" id="IPR017455">
    <property type="entry name" value="Znf_FYVE-rel"/>
</dbReference>
<evidence type="ECO:0000259" key="5">
    <source>
        <dbReference type="PROSITE" id="PS50178"/>
    </source>
</evidence>
<dbReference type="InterPro" id="IPR045893">
    <property type="entry name" value="FREE1"/>
</dbReference>
<dbReference type="EMBL" id="QGKV02000299">
    <property type="protein sequence ID" value="KAF3593917.1"/>
    <property type="molecule type" value="Genomic_DNA"/>
</dbReference>
<dbReference type="PANTHER" id="PTHR46977:SF6">
    <property type="entry name" value="(RAPE) HYPOTHETICAL PROTEIN"/>
    <property type="match status" value="1"/>
</dbReference>